<dbReference type="AlphaFoldDB" id="A0A2H3CGS9"/>
<dbReference type="InterPro" id="IPR046373">
    <property type="entry name" value="Acyl-CoA_Oxase/DH_mid-dom_sf"/>
</dbReference>
<protein>
    <submittedName>
        <fullName evidence="1">Uncharacterized protein</fullName>
    </submittedName>
</protein>
<organism evidence="1 2">
    <name type="scientific">Armillaria solidipes</name>
    <dbReference type="NCBI Taxonomy" id="1076256"/>
    <lineage>
        <taxon>Eukaryota</taxon>
        <taxon>Fungi</taxon>
        <taxon>Dikarya</taxon>
        <taxon>Basidiomycota</taxon>
        <taxon>Agaricomycotina</taxon>
        <taxon>Agaricomycetes</taxon>
        <taxon>Agaricomycetidae</taxon>
        <taxon>Agaricales</taxon>
        <taxon>Marasmiineae</taxon>
        <taxon>Physalacriaceae</taxon>
        <taxon>Armillaria</taxon>
    </lineage>
</organism>
<gene>
    <name evidence="1" type="ORF">ARMSODRAFT_1079588</name>
</gene>
<name>A0A2H3CGS9_9AGAR</name>
<dbReference type="Proteomes" id="UP000218334">
    <property type="component" value="Unassembled WGS sequence"/>
</dbReference>
<accession>A0A2H3CGS9</accession>
<dbReference type="EMBL" id="KZ293416">
    <property type="protein sequence ID" value="PBK77598.1"/>
    <property type="molecule type" value="Genomic_DNA"/>
</dbReference>
<dbReference type="GO" id="GO:0016627">
    <property type="term" value="F:oxidoreductase activity, acting on the CH-CH group of donors"/>
    <property type="evidence" value="ECO:0007669"/>
    <property type="project" value="InterPro"/>
</dbReference>
<reference evidence="2" key="1">
    <citation type="journal article" date="2017" name="Nat. Ecol. Evol.">
        <title>Genome expansion and lineage-specific genetic innovations in the forest pathogenic fungi Armillaria.</title>
        <authorList>
            <person name="Sipos G."/>
            <person name="Prasanna A.N."/>
            <person name="Walter M.C."/>
            <person name="O'Connor E."/>
            <person name="Balint B."/>
            <person name="Krizsan K."/>
            <person name="Kiss B."/>
            <person name="Hess J."/>
            <person name="Varga T."/>
            <person name="Slot J."/>
            <person name="Riley R."/>
            <person name="Boka B."/>
            <person name="Rigling D."/>
            <person name="Barry K."/>
            <person name="Lee J."/>
            <person name="Mihaltcheva S."/>
            <person name="LaButti K."/>
            <person name="Lipzen A."/>
            <person name="Waldron R."/>
            <person name="Moloney N.M."/>
            <person name="Sperisen C."/>
            <person name="Kredics L."/>
            <person name="Vagvoelgyi C."/>
            <person name="Patrignani A."/>
            <person name="Fitzpatrick D."/>
            <person name="Nagy I."/>
            <person name="Doyle S."/>
            <person name="Anderson J.B."/>
            <person name="Grigoriev I.V."/>
            <person name="Gueldener U."/>
            <person name="Muensterkoetter M."/>
            <person name="Nagy L.G."/>
        </authorList>
    </citation>
    <scope>NUCLEOTIDE SEQUENCE [LARGE SCALE GENOMIC DNA]</scope>
    <source>
        <strain evidence="2">28-4</strain>
    </source>
</reference>
<dbReference type="Gene3D" id="2.40.110.10">
    <property type="entry name" value="Butyryl-CoA Dehydrogenase, subunit A, domain 2"/>
    <property type="match status" value="1"/>
</dbReference>
<sequence length="180" mass="19657">MTIAWHDGTSITIMSIYLSLAVGTIGTYTVELQALCKDMLDCIFNSPNRATSRYMPPTVPKPCYTVVWSQPVVDSEKRGIRPFVVQLNDGVHMCKGVTAKSIFLSGLSSDPLATNFRRTMTSSSSSVGTLALASLALQATQIAAHIAYKYSLRRKVGIPAQPIISFRTQQIPIFTADLCH</sequence>
<evidence type="ECO:0000313" key="1">
    <source>
        <dbReference type="EMBL" id="PBK77598.1"/>
    </source>
</evidence>
<evidence type="ECO:0000313" key="2">
    <source>
        <dbReference type="Proteomes" id="UP000218334"/>
    </source>
</evidence>
<dbReference type="STRING" id="1076256.A0A2H3CGS9"/>
<proteinExistence type="predicted"/>
<keyword evidence="2" id="KW-1185">Reference proteome</keyword>